<feature type="domain" description="Mycothiol-dependent maleylpyruvate isomerase metal-binding" evidence="1">
    <location>
        <begin position="12"/>
        <end position="126"/>
    </location>
</feature>
<reference evidence="2 3" key="1">
    <citation type="submission" date="2021-01" db="EMBL/GenBank/DDBJ databases">
        <title>Whole genome shotgun sequence of Actinoplanes couchii NBRC 106145.</title>
        <authorList>
            <person name="Komaki H."/>
            <person name="Tamura T."/>
        </authorList>
    </citation>
    <scope>NUCLEOTIDE SEQUENCE [LARGE SCALE GENOMIC DNA]</scope>
    <source>
        <strain evidence="2 3">NBRC 106145</strain>
    </source>
</reference>
<accession>A0ABQ3XM40</accession>
<evidence type="ECO:0000313" key="2">
    <source>
        <dbReference type="EMBL" id="GID59578.1"/>
    </source>
</evidence>
<sequence>MSTEISDLLGRAVPATAALVAGVRDEQLGQATPCAEFTVRDLLNHLFQVARNFQLLAARQDVDWTDTPDSLTGDWRADFRSHAHDMIIAWADPAALDGVSPGMGLPQRTLGLMMVVDLVVHGWDLARATGQPYTVDAGLLAPTAEFLDIMGDMGRKMGAFGPAVPAPDGTDRLGELLAVTGRDPRWHATVPE</sequence>
<gene>
    <name evidence="2" type="ORF">Aco03nite_079820</name>
</gene>
<keyword evidence="3" id="KW-1185">Reference proteome</keyword>
<dbReference type="InterPro" id="IPR034660">
    <property type="entry name" value="DinB/YfiT-like"/>
</dbReference>
<name>A0ABQ3XM40_9ACTN</name>
<dbReference type="Pfam" id="PF11716">
    <property type="entry name" value="MDMPI_N"/>
    <property type="match status" value="1"/>
</dbReference>
<dbReference type="InterPro" id="IPR017517">
    <property type="entry name" value="Maleyloyr_isom"/>
</dbReference>
<dbReference type="SUPFAM" id="SSF109854">
    <property type="entry name" value="DinB/YfiT-like putative metalloenzymes"/>
    <property type="match status" value="1"/>
</dbReference>
<evidence type="ECO:0000259" key="1">
    <source>
        <dbReference type="Pfam" id="PF11716"/>
    </source>
</evidence>
<dbReference type="RefSeq" id="WP_203805777.1">
    <property type="nucleotide sequence ID" value="NZ_BAAAQE010000112.1"/>
</dbReference>
<protein>
    <submittedName>
        <fullName evidence="2">TIGR03086 family protein</fullName>
    </submittedName>
</protein>
<dbReference type="EMBL" id="BOMG01000097">
    <property type="protein sequence ID" value="GID59578.1"/>
    <property type="molecule type" value="Genomic_DNA"/>
</dbReference>
<dbReference type="Gene3D" id="1.20.120.450">
    <property type="entry name" value="dinb family like domain"/>
    <property type="match status" value="1"/>
</dbReference>
<evidence type="ECO:0000313" key="3">
    <source>
        <dbReference type="Proteomes" id="UP000612282"/>
    </source>
</evidence>
<proteinExistence type="predicted"/>
<dbReference type="InterPro" id="IPR017520">
    <property type="entry name" value="CHP03086"/>
</dbReference>
<dbReference type="NCBIfam" id="TIGR03083">
    <property type="entry name" value="maleylpyruvate isomerase family mycothiol-dependent enzyme"/>
    <property type="match status" value="1"/>
</dbReference>
<organism evidence="2 3">
    <name type="scientific">Actinoplanes couchii</name>
    <dbReference type="NCBI Taxonomy" id="403638"/>
    <lineage>
        <taxon>Bacteria</taxon>
        <taxon>Bacillati</taxon>
        <taxon>Actinomycetota</taxon>
        <taxon>Actinomycetes</taxon>
        <taxon>Micromonosporales</taxon>
        <taxon>Micromonosporaceae</taxon>
        <taxon>Actinoplanes</taxon>
    </lineage>
</organism>
<dbReference type="Proteomes" id="UP000612282">
    <property type="component" value="Unassembled WGS sequence"/>
</dbReference>
<comment type="caution">
    <text evidence="2">The sequence shown here is derived from an EMBL/GenBank/DDBJ whole genome shotgun (WGS) entry which is preliminary data.</text>
</comment>
<dbReference type="NCBIfam" id="TIGR03086">
    <property type="entry name" value="TIGR03086 family metal-binding protein"/>
    <property type="match status" value="1"/>
</dbReference>
<dbReference type="InterPro" id="IPR024344">
    <property type="entry name" value="MDMPI_metal-binding"/>
</dbReference>